<dbReference type="RefSeq" id="XP_068349259.1">
    <property type="nucleotide sequence ID" value="XM_068511604.1"/>
</dbReference>
<dbReference type="Proteomes" id="UP000179807">
    <property type="component" value="Unassembled WGS sequence"/>
</dbReference>
<dbReference type="GeneID" id="94846308"/>
<sequence length="76" mass="8378">MNSPLSPIHSITFGETRVIILIETTTYGESVISIPFLPIDEPIGPIENGMTYIVRPCIHPLYNACIFVFISDGAIQ</sequence>
<dbReference type="AlphaFoldDB" id="A0A1J4JAC0"/>
<comment type="caution">
    <text evidence="1">The sequence shown here is derived from an EMBL/GenBank/DDBJ whole genome shotgun (WGS) entry which is preliminary data.</text>
</comment>
<proteinExistence type="predicted"/>
<keyword evidence="3" id="KW-1185">Reference proteome</keyword>
<gene>
    <name evidence="1" type="ORF">TRFO_37737</name>
    <name evidence="2" type="ORF">TRFO_37741</name>
</gene>
<reference evidence="1" key="1">
    <citation type="submission" date="2016-10" db="EMBL/GenBank/DDBJ databases">
        <authorList>
            <person name="de Groot N.N."/>
        </authorList>
    </citation>
    <scope>NUCLEOTIDE SEQUENCE [LARGE SCALE GENOMIC DNA]</scope>
    <source>
        <strain evidence="1">K</strain>
    </source>
</reference>
<dbReference type="VEuPathDB" id="TrichDB:TRFO_37737"/>
<evidence type="ECO:0000313" key="2">
    <source>
        <dbReference type="EMBL" id="OHS96126.1"/>
    </source>
</evidence>
<reference evidence="3" key="2">
    <citation type="submission" date="2016-10" db="EMBL/GenBank/DDBJ databases">
        <authorList>
            <person name="Benchimol M."/>
            <person name="Almeida L.G."/>
            <person name="Vasconcelos A.T."/>
            <person name="Perreira-Neves A."/>
            <person name="Rosa I.A."/>
            <person name="Tasca T."/>
            <person name="Bogo M.R."/>
            <person name="de Souza W."/>
        </authorList>
    </citation>
    <scope>NUCLEOTIDE SEQUENCE [LARGE SCALE GENOMIC DNA]</scope>
    <source>
        <strain evidence="3">K</strain>
    </source>
</reference>
<dbReference type="EMBL" id="MLAK01001198">
    <property type="protein sequence ID" value="OHS96122.1"/>
    <property type="molecule type" value="Genomic_DNA"/>
</dbReference>
<dbReference type="VEuPathDB" id="TrichDB:TRFO_37741"/>
<evidence type="ECO:0000313" key="3">
    <source>
        <dbReference type="Proteomes" id="UP000179807"/>
    </source>
</evidence>
<organism evidence="1 3">
    <name type="scientific">Tritrichomonas foetus</name>
    <dbReference type="NCBI Taxonomy" id="1144522"/>
    <lineage>
        <taxon>Eukaryota</taxon>
        <taxon>Metamonada</taxon>
        <taxon>Parabasalia</taxon>
        <taxon>Tritrichomonadida</taxon>
        <taxon>Tritrichomonadidae</taxon>
        <taxon>Tritrichomonas</taxon>
    </lineage>
</organism>
<evidence type="ECO:0000313" key="1">
    <source>
        <dbReference type="EMBL" id="OHS96122.1"/>
    </source>
</evidence>
<accession>A0A1J4JAC0</accession>
<name>A0A1J4JAC0_9EUKA</name>
<dbReference type="EMBL" id="MLAK01001198">
    <property type="protein sequence ID" value="OHS96126.1"/>
    <property type="molecule type" value="Genomic_DNA"/>
</dbReference>
<protein>
    <submittedName>
        <fullName evidence="1">Uncharacterized protein</fullName>
    </submittedName>
</protein>